<reference evidence="4" key="1">
    <citation type="journal article" date="2020" name="mSystems">
        <title>Genome- and Community-Level Interaction Insights into Carbon Utilization and Element Cycling Functions of Hydrothermarchaeota in Hydrothermal Sediment.</title>
        <authorList>
            <person name="Zhou Z."/>
            <person name="Liu Y."/>
            <person name="Xu W."/>
            <person name="Pan J."/>
            <person name="Luo Z.H."/>
            <person name="Li M."/>
        </authorList>
    </citation>
    <scope>NUCLEOTIDE SEQUENCE [LARGE SCALE GENOMIC DNA]</scope>
    <source>
        <strain evidence="4">SpSt-503</strain>
    </source>
</reference>
<evidence type="ECO:0000259" key="3">
    <source>
        <dbReference type="SMART" id="SM00079"/>
    </source>
</evidence>
<dbReference type="InterPro" id="IPR001320">
    <property type="entry name" value="Iontro_rcpt_C"/>
</dbReference>
<dbReference type="InterPro" id="IPR001638">
    <property type="entry name" value="Solute-binding_3/MltF_N"/>
</dbReference>
<evidence type="ECO:0000313" key="4">
    <source>
        <dbReference type="EMBL" id="HFH29095.1"/>
    </source>
</evidence>
<sequence>MSLRHWFKQASIALFAILMVGSLLSCQKKDAGSAQSSKPAERVKLIIASDATWPPMEFVDENKNIVGFAPEMMKAIADAAGFDVEIRNTAWDGIFAGLAAGNYDAICSSVTITEERKQTMDFSEPYVNAGQVLVVAKSLNGVSTLKDMVGKKVGAQIGTTGAIEIEKVAGVQLATYDEVGLAFEDLANGRIAGVVADNPIAADFALQNPKFKDKLKIVGEPFTDEWLGIAVRKGDTKTLALINDGLAKIKANGKLEEIAKKWLH</sequence>
<dbReference type="Gene3D" id="3.40.190.10">
    <property type="entry name" value="Periplasmic binding protein-like II"/>
    <property type="match status" value="2"/>
</dbReference>
<dbReference type="SUPFAM" id="SSF53850">
    <property type="entry name" value="Periplasmic binding protein-like II"/>
    <property type="match status" value="1"/>
</dbReference>
<dbReference type="CDD" id="cd13624">
    <property type="entry name" value="PBP2_Arg_Lys_His"/>
    <property type="match status" value="1"/>
</dbReference>
<name>A0A7C3EFV5_9SPIR</name>
<protein>
    <submittedName>
        <fullName evidence="4">Basic amino acid ABC transporter substrate-binding protein</fullName>
    </submittedName>
</protein>
<gene>
    <name evidence="4" type="ORF">ENS59_06230</name>
</gene>
<dbReference type="AlphaFoldDB" id="A0A7C3EFV5"/>
<evidence type="ECO:0000259" key="2">
    <source>
        <dbReference type="SMART" id="SM00062"/>
    </source>
</evidence>
<feature type="domain" description="Solute-binding protein family 3/N-terminal" evidence="2">
    <location>
        <begin position="44"/>
        <end position="264"/>
    </location>
</feature>
<dbReference type="SMART" id="SM00079">
    <property type="entry name" value="PBPe"/>
    <property type="match status" value="1"/>
</dbReference>
<dbReference type="Pfam" id="PF00497">
    <property type="entry name" value="SBP_bac_3"/>
    <property type="match status" value="1"/>
</dbReference>
<keyword evidence="1" id="KW-0732">Signal</keyword>
<dbReference type="PROSITE" id="PS51257">
    <property type="entry name" value="PROKAR_LIPOPROTEIN"/>
    <property type="match status" value="1"/>
</dbReference>
<proteinExistence type="predicted"/>
<dbReference type="EMBL" id="DSVL01000196">
    <property type="protein sequence ID" value="HFH29095.1"/>
    <property type="molecule type" value="Genomic_DNA"/>
</dbReference>
<dbReference type="PANTHER" id="PTHR35936:SF17">
    <property type="entry name" value="ARGININE-BINDING EXTRACELLULAR PROTEIN ARTP"/>
    <property type="match status" value="1"/>
</dbReference>
<dbReference type="GO" id="GO:0016020">
    <property type="term" value="C:membrane"/>
    <property type="evidence" value="ECO:0007669"/>
    <property type="project" value="InterPro"/>
</dbReference>
<organism evidence="4">
    <name type="scientific">Gracilinema caldarium</name>
    <dbReference type="NCBI Taxonomy" id="215591"/>
    <lineage>
        <taxon>Bacteria</taxon>
        <taxon>Pseudomonadati</taxon>
        <taxon>Spirochaetota</taxon>
        <taxon>Spirochaetia</taxon>
        <taxon>Spirochaetales</taxon>
        <taxon>Breznakiellaceae</taxon>
        <taxon>Gracilinema</taxon>
    </lineage>
</organism>
<accession>A0A7C3EFV5</accession>
<dbReference type="PANTHER" id="PTHR35936">
    <property type="entry name" value="MEMBRANE-BOUND LYTIC MUREIN TRANSGLYCOSYLASE F"/>
    <property type="match status" value="1"/>
</dbReference>
<dbReference type="GO" id="GO:0015276">
    <property type="term" value="F:ligand-gated monoatomic ion channel activity"/>
    <property type="evidence" value="ECO:0007669"/>
    <property type="project" value="InterPro"/>
</dbReference>
<comment type="caution">
    <text evidence="4">The sequence shown here is derived from an EMBL/GenBank/DDBJ whole genome shotgun (WGS) entry which is preliminary data.</text>
</comment>
<dbReference type="SMART" id="SM00062">
    <property type="entry name" value="PBPb"/>
    <property type="match status" value="1"/>
</dbReference>
<feature type="domain" description="Ionotropic glutamate receptor C-terminal" evidence="3">
    <location>
        <begin position="44"/>
        <end position="264"/>
    </location>
</feature>
<evidence type="ECO:0000256" key="1">
    <source>
        <dbReference type="ARBA" id="ARBA00022729"/>
    </source>
</evidence>